<feature type="domain" description="NodB homology" evidence="8">
    <location>
        <begin position="47"/>
        <end position="227"/>
    </location>
</feature>
<dbReference type="GO" id="GO:0016810">
    <property type="term" value="F:hydrolase activity, acting on carbon-nitrogen (but not peptide) bonds"/>
    <property type="evidence" value="ECO:0007669"/>
    <property type="project" value="InterPro"/>
</dbReference>
<dbReference type="EMBL" id="JAGSXJ010000039">
    <property type="protein sequence ID" value="KAH6664804.1"/>
    <property type="molecule type" value="Genomic_DNA"/>
</dbReference>
<dbReference type="SUPFAM" id="SSF88713">
    <property type="entry name" value="Glycoside hydrolase/deacetylase"/>
    <property type="match status" value="1"/>
</dbReference>
<evidence type="ECO:0000256" key="6">
    <source>
        <dbReference type="ARBA" id="ARBA00023285"/>
    </source>
</evidence>
<keyword evidence="4" id="KW-0378">Hydrolase</keyword>
<dbReference type="GO" id="GO:0046872">
    <property type="term" value="F:metal ion binding"/>
    <property type="evidence" value="ECO:0007669"/>
    <property type="project" value="UniProtKB-KW"/>
</dbReference>
<keyword evidence="10" id="KW-1185">Reference proteome</keyword>
<evidence type="ECO:0000256" key="4">
    <source>
        <dbReference type="ARBA" id="ARBA00022801"/>
    </source>
</evidence>
<feature type="signal peptide" evidence="7">
    <location>
        <begin position="1"/>
        <end position="18"/>
    </location>
</feature>
<dbReference type="Proteomes" id="UP000770015">
    <property type="component" value="Unassembled WGS sequence"/>
</dbReference>
<name>A0A9P8V2L4_9PEZI</name>
<feature type="chain" id="PRO_5040167472" evidence="7">
    <location>
        <begin position="19"/>
        <end position="246"/>
    </location>
</feature>
<feature type="non-terminal residue" evidence="9">
    <location>
        <position position="246"/>
    </location>
</feature>
<gene>
    <name evidence="9" type="ORF">F5X68DRAFT_160964</name>
</gene>
<keyword evidence="6" id="KW-0170">Cobalt</keyword>
<evidence type="ECO:0000256" key="1">
    <source>
        <dbReference type="ARBA" id="ARBA00001941"/>
    </source>
</evidence>
<evidence type="ECO:0000259" key="8">
    <source>
        <dbReference type="PROSITE" id="PS51677"/>
    </source>
</evidence>
<dbReference type="OrthoDB" id="407355at2759"/>
<keyword evidence="5" id="KW-0119">Carbohydrate metabolism</keyword>
<dbReference type="PANTHER" id="PTHR46471">
    <property type="entry name" value="CHITIN DEACETYLASE"/>
    <property type="match status" value="1"/>
</dbReference>
<dbReference type="InterPro" id="IPR002509">
    <property type="entry name" value="NODB_dom"/>
</dbReference>
<comment type="caution">
    <text evidence="9">The sequence shown here is derived from an EMBL/GenBank/DDBJ whole genome shotgun (WGS) entry which is preliminary data.</text>
</comment>
<keyword evidence="3 7" id="KW-0732">Signal</keyword>
<reference evidence="9" key="1">
    <citation type="journal article" date="2021" name="Nat. Commun.">
        <title>Genetic determinants of endophytism in the Arabidopsis root mycobiome.</title>
        <authorList>
            <person name="Mesny F."/>
            <person name="Miyauchi S."/>
            <person name="Thiergart T."/>
            <person name="Pickel B."/>
            <person name="Atanasova L."/>
            <person name="Karlsson M."/>
            <person name="Huettel B."/>
            <person name="Barry K.W."/>
            <person name="Haridas S."/>
            <person name="Chen C."/>
            <person name="Bauer D."/>
            <person name="Andreopoulos W."/>
            <person name="Pangilinan J."/>
            <person name="LaButti K."/>
            <person name="Riley R."/>
            <person name="Lipzen A."/>
            <person name="Clum A."/>
            <person name="Drula E."/>
            <person name="Henrissat B."/>
            <person name="Kohler A."/>
            <person name="Grigoriev I.V."/>
            <person name="Martin F.M."/>
            <person name="Hacquard S."/>
        </authorList>
    </citation>
    <scope>NUCLEOTIDE SEQUENCE</scope>
    <source>
        <strain evidence="9">MPI-SDFR-AT-0117</strain>
    </source>
</reference>
<dbReference type="AlphaFoldDB" id="A0A9P8V2L4"/>
<comment type="cofactor">
    <cofactor evidence="1">
        <name>Co(2+)</name>
        <dbReference type="ChEBI" id="CHEBI:48828"/>
    </cofactor>
</comment>
<keyword evidence="2" id="KW-0479">Metal-binding</keyword>
<evidence type="ECO:0000256" key="3">
    <source>
        <dbReference type="ARBA" id="ARBA00022729"/>
    </source>
</evidence>
<dbReference type="Pfam" id="PF01522">
    <property type="entry name" value="Polysacc_deac_1"/>
    <property type="match status" value="1"/>
</dbReference>
<sequence>MRFSLACGLAALAATSSALPLEERQNGSPVPPYVDQGVAIFSCTKPGTIALTFDDGIAGFTDNALNQLRAGGHRATFFVNGDNFALLRNNKPTLQRMLNEGHQVGHHTWNHPHLPELGWDAVKAQMTQLEHEMIDLVGRYPTYMRPPYFEYSAETLQIMKGLKYRVIITDVDTNDWMFDVNASFNNFVAGLNRGGSIVLAHDVHDMTVNQLLPRMLSELARRGIKSVPVGECLGEHPNNWYRYTKR</sequence>
<dbReference type="InterPro" id="IPR011330">
    <property type="entry name" value="Glyco_hydro/deAcase_b/a-brl"/>
</dbReference>
<evidence type="ECO:0000256" key="2">
    <source>
        <dbReference type="ARBA" id="ARBA00022723"/>
    </source>
</evidence>
<protein>
    <submittedName>
        <fullName evidence="9">Polysaccharide deacetylase family protein</fullName>
    </submittedName>
</protein>
<evidence type="ECO:0000256" key="5">
    <source>
        <dbReference type="ARBA" id="ARBA00023277"/>
    </source>
</evidence>
<proteinExistence type="predicted"/>
<accession>A0A9P8V2L4</accession>
<evidence type="ECO:0000313" key="9">
    <source>
        <dbReference type="EMBL" id="KAH6664804.1"/>
    </source>
</evidence>
<dbReference type="GO" id="GO:0005975">
    <property type="term" value="P:carbohydrate metabolic process"/>
    <property type="evidence" value="ECO:0007669"/>
    <property type="project" value="InterPro"/>
</dbReference>
<dbReference type="PANTHER" id="PTHR46471:SF2">
    <property type="entry name" value="CHITIN DEACETYLASE-RELATED"/>
    <property type="match status" value="1"/>
</dbReference>
<dbReference type="CDD" id="cd10951">
    <property type="entry name" value="CE4_ClCDA_like"/>
    <property type="match status" value="1"/>
</dbReference>
<evidence type="ECO:0000256" key="7">
    <source>
        <dbReference type="SAM" id="SignalP"/>
    </source>
</evidence>
<evidence type="ECO:0000313" key="10">
    <source>
        <dbReference type="Proteomes" id="UP000770015"/>
    </source>
</evidence>
<dbReference type="Gene3D" id="3.20.20.370">
    <property type="entry name" value="Glycoside hydrolase/deacetylase"/>
    <property type="match status" value="1"/>
</dbReference>
<dbReference type="PROSITE" id="PS51677">
    <property type="entry name" value="NODB"/>
    <property type="match status" value="1"/>
</dbReference>
<organism evidence="9 10">
    <name type="scientific">Plectosphaerella plurivora</name>
    <dbReference type="NCBI Taxonomy" id="936078"/>
    <lineage>
        <taxon>Eukaryota</taxon>
        <taxon>Fungi</taxon>
        <taxon>Dikarya</taxon>
        <taxon>Ascomycota</taxon>
        <taxon>Pezizomycotina</taxon>
        <taxon>Sordariomycetes</taxon>
        <taxon>Hypocreomycetidae</taxon>
        <taxon>Glomerellales</taxon>
        <taxon>Plectosphaerellaceae</taxon>
        <taxon>Plectosphaerella</taxon>
    </lineage>
</organism>